<feature type="non-terminal residue" evidence="2">
    <location>
        <position position="114"/>
    </location>
</feature>
<sequence>GPRAVRRHPGERLCGGPALVRAPPGQGARLPGTRHRGGVGPGRRSVALRRGAARARRPRPGHRLRRRPRRRGRGDHGPRHRTGAPGDLRQRRPEDHLPRRRRQRDRLRGCTARL</sequence>
<feature type="region of interest" description="Disordered" evidence="1">
    <location>
        <begin position="1"/>
        <end position="114"/>
    </location>
</feature>
<organism evidence="2">
    <name type="scientific">uncultured Nocardioides sp</name>
    <dbReference type="NCBI Taxonomy" id="198441"/>
    <lineage>
        <taxon>Bacteria</taxon>
        <taxon>Bacillati</taxon>
        <taxon>Actinomycetota</taxon>
        <taxon>Actinomycetes</taxon>
        <taxon>Propionibacteriales</taxon>
        <taxon>Nocardioidaceae</taxon>
        <taxon>Nocardioides</taxon>
        <taxon>environmental samples</taxon>
    </lineage>
</organism>
<feature type="compositionally biased region" description="Basic and acidic residues" evidence="1">
    <location>
        <begin position="88"/>
        <end position="97"/>
    </location>
</feature>
<evidence type="ECO:0000256" key="1">
    <source>
        <dbReference type="SAM" id="MobiDB-lite"/>
    </source>
</evidence>
<dbReference type="AlphaFoldDB" id="A0A6J4P3Y8"/>
<feature type="compositionally biased region" description="Basic residues" evidence="1">
    <location>
        <begin position="51"/>
        <end position="82"/>
    </location>
</feature>
<gene>
    <name evidence="2" type="ORF">AVDCRST_MAG06-2489</name>
</gene>
<accession>A0A6J4P3Y8</accession>
<proteinExistence type="predicted"/>
<name>A0A6J4P3Y8_9ACTN</name>
<protein>
    <submittedName>
        <fullName evidence="2">Uncharacterized protein</fullName>
    </submittedName>
</protein>
<dbReference type="EMBL" id="CADCUP010000166">
    <property type="protein sequence ID" value="CAA9405491.1"/>
    <property type="molecule type" value="Genomic_DNA"/>
</dbReference>
<feature type="non-terminal residue" evidence="2">
    <location>
        <position position="1"/>
    </location>
</feature>
<reference evidence="2" key="1">
    <citation type="submission" date="2020-02" db="EMBL/GenBank/DDBJ databases">
        <authorList>
            <person name="Meier V. D."/>
        </authorList>
    </citation>
    <scope>NUCLEOTIDE SEQUENCE</scope>
    <source>
        <strain evidence="2">AVDCRST_MAG06</strain>
    </source>
</reference>
<evidence type="ECO:0000313" key="2">
    <source>
        <dbReference type="EMBL" id="CAA9405491.1"/>
    </source>
</evidence>